<gene>
    <name evidence="1" type="ORF">V6x_58220</name>
</gene>
<protein>
    <submittedName>
        <fullName evidence="1">Uncharacterized protein</fullName>
    </submittedName>
</protein>
<dbReference type="RefSeq" id="WP_145044839.1">
    <property type="nucleotide sequence ID" value="NZ_CP036347.1"/>
</dbReference>
<proteinExistence type="predicted"/>
<dbReference type="Proteomes" id="UP000320722">
    <property type="component" value="Chromosome"/>
</dbReference>
<organism evidence="1 2">
    <name type="scientific">Gimesia chilikensis</name>
    <dbReference type="NCBI Taxonomy" id="2605989"/>
    <lineage>
        <taxon>Bacteria</taxon>
        <taxon>Pseudomonadati</taxon>
        <taxon>Planctomycetota</taxon>
        <taxon>Planctomycetia</taxon>
        <taxon>Planctomycetales</taxon>
        <taxon>Planctomycetaceae</taxon>
        <taxon>Gimesia</taxon>
    </lineage>
</organism>
<evidence type="ECO:0000313" key="2">
    <source>
        <dbReference type="Proteomes" id="UP000320722"/>
    </source>
</evidence>
<name>A0A517WLE8_9PLAN</name>
<dbReference type="AlphaFoldDB" id="A0A517WLE8"/>
<dbReference type="EMBL" id="CP036347">
    <property type="protein sequence ID" value="QDU06076.1"/>
    <property type="molecule type" value="Genomic_DNA"/>
</dbReference>
<evidence type="ECO:0000313" key="1">
    <source>
        <dbReference type="EMBL" id="QDU06076.1"/>
    </source>
</evidence>
<accession>A0A517WLE8</accession>
<reference evidence="1 2" key="1">
    <citation type="submission" date="2019-02" db="EMBL/GenBank/DDBJ databases">
        <title>Deep-cultivation of Planctomycetes and their phenomic and genomic characterization uncovers novel biology.</title>
        <authorList>
            <person name="Wiegand S."/>
            <person name="Jogler M."/>
            <person name="Boedeker C."/>
            <person name="Pinto D."/>
            <person name="Vollmers J."/>
            <person name="Rivas-Marin E."/>
            <person name="Kohn T."/>
            <person name="Peeters S.H."/>
            <person name="Heuer A."/>
            <person name="Rast P."/>
            <person name="Oberbeckmann S."/>
            <person name="Bunk B."/>
            <person name="Jeske O."/>
            <person name="Meyerdierks A."/>
            <person name="Storesund J.E."/>
            <person name="Kallscheuer N."/>
            <person name="Luecker S."/>
            <person name="Lage O.M."/>
            <person name="Pohl T."/>
            <person name="Merkel B.J."/>
            <person name="Hornburger P."/>
            <person name="Mueller R.-W."/>
            <person name="Bruemmer F."/>
            <person name="Labrenz M."/>
            <person name="Spormann A.M."/>
            <person name="Op den Camp H."/>
            <person name="Overmann J."/>
            <person name="Amann R."/>
            <person name="Jetten M.S.M."/>
            <person name="Mascher T."/>
            <person name="Medema M.H."/>
            <person name="Devos D.P."/>
            <person name="Kaster A.-K."/>
            <person name="Ovreas L."/>
            <person name="Rohde M."/>
            <person name="Galperin M.Y."/>
            <person name="Jogler C."/>
        </authorList>
    </citation>
    <scope>NUCLEOTIDE SEQUENCE [LARGE SCALE GENOMIC DNA]</scope>
    <source>
        <strain evidence="1 2">V6</strain>
    </source>
</reference>
<sequence length="155" mass="17099">MKWQIVTNSEDYALICGREKMISIGTVLNGPELSGSPVDRAIHAAMKAAVELRGDFEFGGALAVNVVFFVPGSLGSLDWDGLRESKYSRKKQLLLIQVAVPLEAIESDRPEDFVIESLYGANAVAFEFFRQKRIEFPLADAEMLVSQIEACVQSN</sequence>